<dbReference type="GO" id="GO:0006355">
    <property type="term" value="P:regulation of DNA-templated transcription"/>
    <property type="evidence" value="ECO:0007669"/>
    <property type="project" value="InterPro"/>
</dbReference>
<dbReference type="OrthoDB" id="1634058at2"/>
<comment type="caution">
    <text evidence="1">The sequence shown here is derived from an EMBL/GenBank/DDBJ whole genome shotgun (WGS) entry which is preliminary data.</text>
</comment>
<dbReference type="PATRIC" id="fig|1430899.3.peg.1871"/>
<dbReference type="EMBL" id="AZHO01000022">
    <property type="protein sequence ID" value="KMT58971.1"/>
    <property type="molecule type" value="Genomic_DNA"/>
</dbReference>
<evidence type="ECO:0000313" key="2">
    <source>
        <dbReference type="Proteomes" id="UP000052258"/>
    </source>
</evidence>
<reference evidence="1 2" key="1">
    <citation type="journal article" date="2015" name="Genome Biol. Evol.">
        <title>Comparative Genomics of Listeria Sensu Lato: Genus-Wide Differences in Evolutionary Dynamics and the Progressive Gain of Complex, Potentially Pathogenicity-Related Traits through Lateral Gene Transfer.</title>
        <authorList>
            <person name="Chiara M."/>
            <person name="Caruso M."/>
            <person name="D'Erchia A.M."/>
            <person name="Manzari C."/>
            <person name="Fraccalvieri R."/>
            <person name="Goffredo E."/>
            <person name="Latorre L."/>
            <person name="Miccolupo A."/>
            <person name="Padalino I."/>
            <person name="Santagada G."/>
            <person name="Chiocco D."/>
            <person name="Pesole G."/>
            <person name="Horner D.S."/>
            <person name="Parisi A."/>
        </authorList>
    </citation>
    <scope>NUCLEOTIDE SEQUENCE [LARGE SCALE GENOMIC DNA]</scope>
    <source>
        <strain evidence="1 2">1991</strain>
    </source>
</reference>
<proteinExistence type="predicted"/>
<name>A0A0J8J3T8_9LIST</name>
<dbReference type="AlphaFoldDB" id="A0A0J8J3T8"/>
<dbReference type="Gene3D" id="1.10.1220.10">
    <property type="entry name" value="Met repressor-like"/>
    <property type="match status" value="1"/>
</dbReference>
<protein>
    <submittedName>
        <fullName evidence="1">Uncharacterized protein</fullName>
    </submittedName>
</protein>
<organism evidence="1 2">
    <name type="scientific">Listeria fleischmannii 1991</name>
    <dbReference type="NCBI Taxonomy" id="1430899"/>
    <lineage>
        <taxon>Bacteria</taxon>
        <taxon>Bacillati</taxon>
        <taxon>Bacillota</taxon>
        <taxon>Bacilli</taxon>
        <taxon>Bacillales</taxon>
        <taxon>Listeriaceae</taxon>
        <taxon>Listeria</taxon>
    </lineage>
</organism>
<dbReference type="InterPro" id="IPR013321">
    <property type="entry name" value="Arc_rbn_hlx_hlx"/>
</dbReference>
<keyword evidence="2" id="KW-1185">Reference proteome</keyword>
<evidence type="ECO:0000313" key="1">
    <source>
        <dbReference type="EMBL" id="KMT58971.1"/>
    </source>
</evidence>
<gene>
    <name evidence="1" type="ORF">X560_1832</name>
</gene>
<sequence>MLEREQRKEISVVLSQEVIEELDRLVIKEKVERSEVIMEATQEFLKQKKAREMRTEMERGYEEMAKINFAIACECTHVEAEAESKNIEVLGG</sequence>
<dbReference type="RefSeq" id="WP_007477401.1">
    <property type="nucleotide sequence ID" value="NZ_KQ130617.1"/>
</dbReference>
<accession>A0A0J8J3T8</accession>
<dbReference type="Proteomes" id="UP000052258">
    <property type="component" value="Unassembled WGS sequence"/>
</dbReference>